<dbReference type="GO" id="GO:0016779">
    <property type="term" value="F:nucleotidyltransferase activity"/>
    <property type="evidence" value="ECO:0007669"/>
    <property type="project" value="TreeGrafter"/>
</dbReference>
<reference evidence="3 4" key="1">
    <citation type="submission" date="2022-04" db="EMBL/GenBank/DDBJ databases">
        <title>Diverse halophilic archaea isolated from saline environments.</title>
        <authorList>
            <person name="Cui H.-L."/>
        </authorList>
    </citation>
    <scope>NUCLEOTIDE SEQUENCE [LARGE SCALE GENOMIC DNA]</scope>
    <source>
        <strain evidence="3 4">XZYJT49</strain>
    </source>
</reference>
<dbReference type="AlphaFoldDB" id="A0A8U0HYJ2"/>
<evidence type="ECO:0000313" key="4">
    <source>
        <dbReference type="Proteomes" id="UP000830729"/>
    </source>
</evidence>
<dbReference type="EMBL" id="CP096659">
    <property type="protein sequence ID" value="UPV76225.1"/>
    <property type="molecule type" value="Genomic_DNA"/>
</dbReference>
<dbReference type="PANTHER" id="PTHR19136:SF86">
    <property type="entry name" value="ADENOSYLCOBINAMIDE-PHOSPHATE GUANYLYLTRANSFERASE"/>
    <property type="match status" value="1"/>
</dbReference>
<protein>
    <submittedName>
        <fullName evidence="3">NTP transferase domain-containing protein</fullName>
    </submittedName>
</protein>
<dbReference type="GeneID" id="72185523"/>
<dbReference type="RefSeq" id="WP_248652258.1">
    <property type="nucleotide sequence ID" value="NZ_CP096659.1"/>
</dbReference>
<sequence>MCGGRGTRLDAPTEKPLFEVGGRPMVARVADALAESRVESVRAVVSPHAPETRKFADGRDDLATVETPGEGYVADLQVALEAVEPPVLTVAADLPLLDADAVNAVLDASDTETDRRDDGGRPSTTVCVPAQLKRALGASLDTAFERDGRELAPTGVNVVAETERETMYETYDARLAVNVNRLADADLAEGLL</sequence>
<evidence type="ECO:0000259" key="2">
    <source>
        <dbReference type="Pfam" id="PF12804"/>
    </source>
</evidence>
<dbReference type="InterPro" id="IPR025877">
    <property type="entry name" value="MobA-like_NTP_Trfase"/>
</dbReference>
<dbReference type="KEGG" id="halx:M0R89_09950"/>
<gene>
    <name evidence="3" type="ORF">M0R89_09950</name>
</gene>
<dbReference type="Pfam" id="PF12804">
    <property type="entry name" value="NTP_transf_3"/>
    <property type="match status" value="1"/>
</dbReference>
<keyword evidence="4" id="KW-1185">Reference proteome</keyword>
<dbReference type="SUPFAM" id="SSF53448">
    <property type="entry name" value="Nucleotide-diphospho-sugar transferases"/>
    <property type="match status" value="1"/>
</dbReference>
<dbReference type="InterPro" id="IPR029044">
    <property type="entry name" value="Nucleotide-diphossugar_trans"/>
</dbReference>
<name>A0A8U0HYJ2_9EURY</name>
<evidence type="ECO:0000256" key="1">
    <source>
        <dbReference type="ARBA" id="ARBA00022679"/>
    </source>
</evidence>
<accession>A0A8U0HYJ2</accession>
<organism evidence="3 4">
    <name type="scientific">Halorussus limi</name>
    <dbReference type="NCBI Taxonomy" id="2938695"/>
    <lineage>
        <taxon>Archaea</taxon>
        <taxon>Methanobacteriati</taxon>
        <taxon>Methanobacteriota</taxon>
        <taxon>Stenosarchaea group</taxon>
        <taxon>Halobacteria</taxon>
        <taxon>Halobacteriales</taxon>
        <taxon>Haladaptataceae</taxon>
        <taxon>Halorussus</taxon>
    </lineage>
</organism>
<evidence type="ECO:0000313" key="3">
    <source>
        <dbReference type="EMBL" id="UPV76225.1"/>
    </source>
</evidence>
<dbReference type="Proteomes" id="UP000830729">
    <property type="component" value="Chromosome"/>
</dbReference>
<keyword evidence="1 3" id="KW-0808">Transferase</keyword>
<proteinExistence type="predicted"/>
<dbReference type="PANTHER" id="PTHR19136">
    <property type="entry name" value="MOLYBDENUM COFACTOR GUANYLYLTRANSFERASE"/>
    <property type="match status" value="1"/>
</dbReference>
<dbReference type="Gene3D" id="3.90.550.10">
    <property type="entry name" value="Spore Coat Polysaccharide Biosynthesis Protein SpsA, Chain A"/>
    <property type="match status" value="1"/>
</dbReference>
<feature type="domain" description="MobA-like NTP transferase" evidence="2">
    <location>
        <begin position="2"/>
        <end position="139"/>
    </location>
</feature>